<feature type="non-terminal residue" evidence="1">
    <location>
        <position position="1"/>
    </location>
</feature>
<evidence type="ECO:0000313" key="1">
    <source>
        <dbReference type="EMBL" id="MED6178383.1"/>
    </source>
</evidence>
<proteinExistence type="predicted"/>
<protein>
    <submittedName>
        <fullName evidence="1">Uncharacterized protein</fullName>
    </submittedName>
</protein>
<name>A0ABU6W2Y5_9FABA</name>
<dbReference type="EMBL" id="JASCZI010155471">
    <property type="protein sequence ID" value="MED6178383.1"/>
    <property type="molecule type" value="Genomic_DNA"/>
</dbReference>
<organism evidence="1 2">
    <name type="scientific">Stylosanthes scabra</name>
    <dbReference type="NCBI Taxonomy" id="79078"/>
    <lineage>
        <taxon>Eukaryota</taxon>
        <taxon>Viridiplantae</taxon>
        <taxon>Streptophyta</taxon>
        <taxon>Embryophyta</taxon>
        <taxon>Tracheophyta</taxon>
        <taxon>Spermatophyta</taxon>
        <taxon>Magnoliopsida</taxon>
        <taxon>eudicotyledons</taxon>
        <taxon>Gunneridae</taxon>
        <taxon>Pentapetalae</taxon>
        <taxon>rosids</taxon>
        <taxon>fabids</taxon>
        <taxon>Fabales</taxon>
        <taxon>Fabaceae</taxon>
        <taxon>Papilionoideae</taxon>
        <taxon>50 kb inversion clade</taxon>
        <taxon>dalbergioids sensu lato</taxon>
        <taxon>Dalbergieae</taxon>
        <taxon>Pterocarpus clade</taxon>
        <taxon>Stylosanthes</taxon>
    </lineage>
</organism>
<evidence type="ECO:0000313" key="2">
    <source>
        <dbReference type="Proteomes" id="UP001341840"/>
    </source>
</evidence>
<reference evidence="1 2" key="1">
    <citation type="journal article" date="2023" name="Plants (Basel)">
        <title>Bridging the Gap: Combining Genomics and Transcriptomics Approaches to Understand Stylosanthes scabra, an Orphan Legume from the Brazilian Caatinga.</title>
        <authorList>
            <person name="Ferreira-Neto J.R.C."/>
            <person name="da Silva M.D."/>
            <person name="Binneck E."/>
            <person name="de Melo N.F."/>
            <person name="da Silva R.H."/>
            <person name="de Melo A.L.T.M."/>
            <person name="Pandolfi V."/>
            <person name="Bustamante F.O."/>
            <person name="Brasileiro-Vidal A.C."/>
            <person name="Benko-Iseppon A.M."/>
        </authorList>
    </citation>
    <scope>NUCLEOTIDE SEQUENCE [LARGE SCALE GENOMIC DNA]</scope>
    <source>
        <tissue evidence="1">Leaves</tissue>
    </source>
</reference>
<dbReference type="Proteomes" id="UP001341840">
    <property type="component" value="Unassembled WGS sequence"/>
</dbReference>
<accession>A0ABU6W2Y5</accession>
<gene>
    <name evidence="1" type="ORF">PIB30_107096</name>
</gene>
<sequence>RIQLNVIDQSIIPRGIRYSLTVILLDTIRYTCRWSSEFPKGFRSIILRCLKVHHRKFGAATTPDTCQWDSA</sequence>
<comment type="caution">
    <text evidence="1">The sequence shown here is derived from an EMBL/GenBank/DDBJ whole genome shotgun (WGS) entry which is preliminary data.</text>
</comment>
<keyword evidence="2" id="KW-1185">Reference proteome</keyword>